<evidence type="ECO:0000259" key="6">
    <source>
        <dbReference type="PROSITE" id="PS50157"/>
    </source>
</evidence>
<keyword evidence="4" id="KW-0862">Zinc</keyword>
<dbReference type="GO" id="GO:0008270">
    <property type="term" value="F:zinc ion binding"/>
    <property type="evidence" value="ECO:0007669"/>
    <property type="project" value="UniProtKB-KW"/>
</dbReference>
<dbReference type="OrthoDB" id="8113227at2759"/>
<dbReference type="Gene3D" id="3.30.160.60">
    <property type="entry name" value="Classic Zinc Finger"/>
    <property type="match status" value="3"/>
</dbReference>
<sequence length="127" mass="14486">MSDVFFYDLVFPPKAACDAVSPTTPSLNCPWVGCDKMFRFISDVQRHLRTHTGERPFEDGSTALGNVSCPWEGCGKSFPRAWKLRRHYRVHTGEKPFKCHLCAFASSQKCHLLSHLISRHPDFETNT</sequence>
<keyword evidence="3 5" id="KW-0863">Zinc-finger</keyword>
<accession>R7VJ81</accession>
<dbReference type="EMBL" id="KB291800">
    <property type="protein sequence ID" value="ELU18679.1"/>
    <property type="molecule type" value="Genomic_DNA"/>
</dbReference>
<evidence type="ECO:0000256" key="5">
    <source>
        <dbReference type="PROSITE-ProRule" id="PRU00042"/>
    </source>
</evidence>
<reference evidence="8" key="3">
    <citation type="submission" date="2015-06" db="UniProtKB">
        <authorList>
            <consortium name="EnsemblMetazoa"/>
        </authorList>
    </citation>
    <scope>IDENTIFICATION</scope>
</reference>
<dbReference type="PANTHER" id="PTHR23235">
    <property type="entry name" value="KRUEPPEL-LIKE TRANSCRIPTION FACTOR"/>
    <property type="match status" value="1"/>
</dbReference>
<dbReference type="InterPro" id="IPR036236">
    <property type="entry name" value="Znf_C2H2_sf"/>
</dbReference>
<dbReference type="EMBL" id="AMQN01003754">
    <property type="status" value="NOT_ANNOTATED_CDS"/>
    <property type="molecule type" value="Genomic_DNA"/>
</dbReference>
<evidence type="ECO:0000313" key="8">
    <source>
        <dbReference type="EnsemblMetazoa" id="CapteP179615"/>
    </source>
</evidence>
<evidence type="ECO:0000256" key="2">
    <source>
        <dbReference type="ARBA" id="ARBA00022737"/>
    </source>
</evidence>
<organism evidence="7">
    <name type="scientific">Capitella teleta</name>
    <name type="common">Polychaete worm</name>
    <dbReference type="NCBI Taxonomy" id="283909"/>
    <lineage>
        <taxon>Eukaryota</taxon>
        <taxon>Metazoa</taxon>
        <taxon>Spiralia</taxon>
        <taxon>Lophotrochozoa</taxon>
        <taxon>Annelida</taxon>
        <taxon>Polychaeta</taxon>
        <taxon>Sedentaria</taxon>
        <taxon>Scolecida</taxon>
        <taxon>Capitellidae</taxon>
        <taxon>Capitella</taxon>
    </lineage>
</organism>
<keyword evidence="2" id="KW-0677">Repeat</keyword>
<dbReference type="SUPFAM" id="SSF57667">
    <property type="entry name" value="beta-beta-alpha zinc fingers"/>
    <property type="match status" value="2"/>
</dbReference>
<protein>
    <recommendedName>
        <fullName evidence="6">C2H2-type domain-containing protein</fullName>
    </recommendedName>
</protein>
<gene>
    <name evidence="7" type="ORF">CAPTEDRAFT_179615</name>
</gene>
<dbReference type="Proteomes" id="UP000014760">
    <property type="component" value="Unassembled WGS sequence"/>
</dbReference>
<dbReference type="EnsemblMetazoa" id="CapteT179615">
    <property type="protein sequence ID" value="CapteP179615"/>
    <property type="gene ID" value="CapteG179615"/>
</dbReference>
<dbReference type="FunFam" id="3.30.160.60:FF:000125">
    <property type="entry name" value="Putative zinc finger protein 143"/>
    <property type="match status" value="1"/>
</dbReference>
<reference evidence="9" key="1">
    <citation type="submission" date="2012-12" db="EMBL/GenBank/DDBJ databases">
        <authorList>
            <person name="Hellsten U."/>
            <person name="Grimwood J."/>
            <person name="Chapman J.A."/>
            <person name="Shapiro H."/>
            <person name="Aerts A."/>
            <person name="Otillar R.P."/>
            <person name="Terry A.Y."/>
            <person name="Boore J.L."/>
            <person name="Simakov O."/>
            <person name="Marletaz F."/>
            <person name="Cho S.-J."/>
            <person name="Edsinger-Gonzales E."/>
            <person name="Havlak P."/>
            <person name="Kuo D.-H."/>
            <person name="Larsson T."/>
            <person name="Lv J."/>
            <person name="Arendt D."/>
            <person name="Savage R."/>
            <person name="Osoegawa K."/>
            <person name="de Jong P."/>
            <person name="Lindberg D.R."/>
            <person name="Seaver E.C."/>
            <person name="Weisblat D.A."/>
            <person name="Putnam N.H."/>
            <person name="Grigoriev I.V."/>
            <person name="Rokhsar D.S."/>
        </authorList>
    </citation>
    <scope>NUCLEOTIDE SEQUENCE</scope>
    <source>
        <strain evidence="9">I ESC-2004</strain>
    </source>
</reference>
<dbReference type="STRING" id="283909.R7VJ81"/>
<evidence type="ECO:0000256" key="4">
    <source>
        <dbReference type="ARBA" id="ARBA00022833"/>
    </source>
</evidence>
<dbReference type="SMART" id="SM00355">
    <property type="entry name" value="ZnF_C2H2"/>
    <property type="match status" value="3"/>
</dbReference>
<keyword evidence="1" id="KW-0479">Metal-binding</keyword>
<reference evidence="7 9" key="2">
    <citation type="journal article" date="2013" name="Nature">
        <title>Insights into bilaterian evolution from three spiralian genomes.</title>
        <authorList>
            <person name="Simakov O."/>
            <person name="Marletaz F."/>
            <person name="Cho S.J."/>
            <person name="Edsinger-Gonzales E."/>
            <person name="Havlak P."/>
            <person name="Hellsten U."/>
            <person name="Kuo D.H."/>
            <person name="Larsson T."/>
            <person name="Lv J."/>
            <person name="Arendt D."/>
            <person name="Savage R."/>
            <person name="Osoegawa K."/>
            <person name="de Jong P."/>
            <person name="Grimwood J."/>
            <person name="Chapman J.A."/>
            <person name="Shapiro H."/>
            <person name="Aerts A."/>
            <person name="Otillar R.P."/>
            <person name="Terry A.Y."/>
            <person name="Boore J.L."/>
            <person name="Grigoriev I.V."/>
            <person name="Lindberg D.R."/>
            <person name="Seaver E.C."/>
            <person name="Weisblat D.A."/>
            <person name="Putnam N.H."/>
            <person name="Rokhsar D.S."/>
        </authorList>
    </citation>
    <scope>NUCLEOTIDE SEQUENCE</scope>
    <source>
        <strain evidence="7 9">I ESC-2004</strain>
    </source>
</reference>
<feature type="domain" description="C2H2-type" evidence="6">
    <location>
        <begin position="27"/>
        <end position="56"/>
    </location>
</feature>
<dbReference type="FunFam" id="3.30.160.60:FF:000072">
    <property type="entry name" value="zinc finger protein 143 isoform X1"/>
    <property type="match status" value="1"/>
</dbReference>
<keyword evidence="9" id="KW-1185">Reference proteome</keyword>
<dbReference type="Pfam" id="PF00096">
    <property type="entry name" value="zf-C2H2"/>
    <property type="match status" value="2"/>
</dbReference>
<proteinExistence type="predicted"/>
<dbReference type="PROSITE" id="PS00028">
    <property type="entry name" value="ZINC_FINGER_C2H2_1"/>
    <property type="match status" value="2"/>
</dbReference>
<name>R7VJ81_CAPTE</name>
<dbReference type="OMA" id="HTGHCPF"/>
<feature type="domain" description="C2H2-type" evidence="6">
    <location>
        <begin position="67"/>
        <end position="96"/>
    </location>
</feature>
<evidence type="ECO:0000256" key="1">
    <source>
        <dbReference type="ARBA" id="ARBA00022723"/>
    </source>
</evidence>
<evidence type="ECO:0000313" key="9">
    <source>
        <dbReference type="Proteomes" id="UP000014760"/>
    </source>
</evidence>
<dbReference type="HOGENOM" id="CLU_002678_42_10_1"/>
<evidence type="ECO:0000313" key="7">
    <source>
        <dbReference type="EMBL" id="ELU18679.1"/>
    </source>
</evidence>
<dbReference type="InterPro" id="IPR013087">
    <property type="entry name" value="Znf_C2H2_type"/>
</dbReference>
<dbReference type="AlphaFoldDB" id="R7VJ81"/>
<evidence type="ECO:0000256" key="3">
    <source>
        <dbReference type="ARBA" id="ARBA00022771"/>
    </source>
</evidence>
<dbReference type="PROSITE" id="PS50157">
    <property type="entry name" value="ZINC_FINGER_C2H2_2"/>
    <property type="match status" value="2"/>
</dbReference>